<dbReference type="EMBL" id="SODP01000002">
    <property type="protein sequence ID" value="TDW69468.1"/>
    <property type="molecule type" value="Genomic_DNA"/>
</dbReference>
<organism evidence="1 2">
    <name type="scientific">Kribbella pratensis</name>
    <dbReference type="NCBI Taxonomy" id="2512112"/>
    <lineage>
        <taxon>Bacteria</taxon>
        <taxon>Bacillati</taxon>
        <taxon>Actinomycetota</taxon>
        <taxon>Actinomycetes</taxon>
        <taxon>Propionibacteriales</taxon>
        <taxon>Kribbellaceae</taxon>
        <taxon>Kribbella</taxon>
    </lineage>
</organism>
<sequence length="166" mass="17755">MTRDGTDCGGHRPKKAITGSVPAELMPTPRSIAADTLADWIEKSANVNACGLELLRDQDAVVVYWKGTPPAELRSLAAAQAVPVSFHASRYSLADLDPVARQVLADHSDVVSSTGPNRDYSGISVTLWSTAPMEATMTKLNAESDVPVFFWKFADPVDLTADASHS</sequence>
<comment type="caution">
    <text evidence="1">The sequence shown here is derived from an EMBL/GenBank/DDBJ whole genome shotgun (WGS) entry which is preliminary data.</text>
</comment>
<dbReference type="Proteomes" id="UP000295146">
    <property type="component" value="Unassembled WGS sequence"/>
</dbReference>
<proteinExistence type="predicted"/>
<name>A0A4R8C175_9ACTN</name>
<accession>A0A4R8C175</accession>
<gene>
    <name evidence="1" type="ORF">EV653_3493</name>
</gene>
<protein>
    <submittedName>
        <fullName evidence="1">Uncharacterized protein</fullName>
    </submittedName>
</protein>
<evidence type="ECO:0000313" key="1">
    <source>
        <dbReference type="EMBL" id="TDW69468.1"/>
    </source>
</evidence>
<dbReference type="RefSeq" id="WP_134104642.1">
    <property type="nucleotide sequence ID" value="NZ_SODP01000002.1"/>
</dbReference>
<evidence type="ECO:0000313" key="2">
    <source>
        <dbReference type="Proteomes" id="UP000295146"/>
    </source>
</evidence>
<dbReference type="AlphaFoldDB" id="A0A4R8C175"/>
<dbReference type="OrthoDB" id="3824068at2"/>
<reference evidence="1 2" key="1">
    <citation type="submission" date="2019-03" db="EMBL/GenBank/DDBJ databases">
        <title>Genomic Encyclopedia of Type Strains, Phase III (KMG-III): the genomes of soil and plant-associated and newly described type strains.</title>
        <authorList>
            <person name="Whitman W."/>
        </authorList>
    </citation>
    <scope>NUCLEOTIDE SEQUENCE [LARGE SCALE GENOMIC DNA]</scope>
    <source>
        <strain evidence="1 2">VKM Ac-2573</strain>
    </source>
</reference>
<keyword evidence="2" id="KW-1185">Reference proteome</keyword>